<sequence length="244" mass="26151">MVPVLFVHGLRTSRTMWRHQQQALERFGCRTLAVDLPGHGERRGERFTLDGAVRAVADGVDALGGRALVVGLSLGGYVAIAHAARHPEQVAGLVAASCCTRPLRLLVDGWAVLARGIARLPDGGAGLNQRSVDAVLSRQAAQDVAAGGFALDVMDDVLRAMRAADPVGDLSRVTAPVWLVNGRYDHFRGEERRFLAACRDGRLVIVPRATHLVSLSAPVAFTRVLLDVLAEVSRCSAPRPAPHR</sequence>
<dbReference type="AlphaFoldDB" id="A0A7X6QZZ9"/>
<dbReference type="EMBL" id="JAAXOX010000007">
    <property type="protein sequence ID" value="NKY23606.1"/>
    <property type="molecule type" value="Genomic_DNA"/>
</dbReference>
<evidence type="ECO:0000313" key="3">
    <source>
        <dbReference type="Proteomes" id="UP000581206"/>
    </source>
</evidence>
<reference evidence="2 3" key="1">
    <citation type="submission" date="2020-04" db="EMBL/GenBank/DDBJ databases">
        <title>MicrobeNet Type strains.</title>
        <authorList>
            <person name="Nicholson A.C."/>
        </authorList>
    </citation>
    <scope>NUCLEOTIDE SEQUENCE [LARGE SCALE GENOMIC DNA]</scope>
    <source>
        <strain evidence="2 3">ATCC BAA-788</strain>
    </source>
</reference>
<dbReference type="Proteomes" id="UP000581206">
    <property type="component" value="Unassembled WGS sequence"/>
</dbReference>
<proteinExistence type="predicted"/>
<organism evidence="2 3">
    <name type="scientific">Cellulomonas denverensis</name>
    <dbReference type="NCBI Taxonomy" id="264297"/>
    <lineage>
        <taxon>Bacteria</taxon>
        <taxon>Bacillati</taxon>
        <taxon>Actinomycetota</taxon>
        <taxon>Actinomycetes</taxon>
        <taxon>Micrococcales</taxon>
        <taxon>Cellulomonadaceae</taxon>
        <taxon>Cellulomonas</taxon>
    </lineage>
</organism>
<comment type="caution">
    <text evidence="2">The sequence shown here is derived from an EMBL/GenBank/DDBJ whole genome shotgun (WGS) entry which is preliminary data.</text>
</comment>
<dbReference type="GO" id="GO:0016787">
    <property type="term" value="F:hydrolase activity"/>
    <property type="evidence" value="ECO:0007669"/>
    <property type="project" value="UniProtKB-KW"/>
</dbReference>
<keyword evidence="3" id="KW-1185">Reference proteome</keyword>
<dbReference type="SUPFAM" id="SSF53474">
    <property type="entry name" value="alpha/beta-Hydrolases"/>
    <property type="match status" value="1"/>
</dbReference>
<feature type="domain" description="AB hydrolase-1" evidence="1">
    <location>
        <begin position="4"/>
        <end position="221"/>
    </location>
</feature>
<dbReference type="RefSeq" id="WP_168630739.1">
    <property type="nucleotide sequence ID" value="NZ_BONL01000025.1"/>
</dbReference>
<dbReference type="Pfam" id="PF12697">
    <property type="entry name" value="Abhydrolase_6"/>
    <property type="match status" value="1"/>
</dbReference>
<protein>
    <submittedName>
        <fullName evidence="2">Alpha/beta hydrolase</fullName>
    </submittedName>
</protein>
<keyword evidence="2" id="KW-0378">Hydrolase</keyword>
<dbReference type="PRINTS" id="PR00111">
    <property type="entry name" value="ABHYDROLASE"/>
</dbReference>
<name>A0A7X6QZZ9_9CELL</name>
<evidence type="ECO:0000259" key="1">
    <source>
        <dbReference type="Pfam" id="PF12697"/>
    </source>
</evidence>
<gene>
    <name evidence="2" type="ORF">HGA03_13115</name>
</gene>
<dbReference type="PANTHER" id="PTHR43194">
    <property type="entry name" value="HYDROLASE ALPHA/BETA FOLD FAMILY"/>
    <property type="match status" value="1"/>
</dbReference>
<accession>A0A7X6QZZ9</accession>
<dbReference type="Gene3D" id="3.40.50.1820">
    <property type="entry name" value="alpha/beta hydrolase"/>
    <property type="match status" value="1"/>
</dbReference>
<dbReference type="InterPro" id="IPR029058">
    <property type="entry name" value="AB_hydrolase_fold"/>
</dbReference>
<dbReference type="PANTHER" id="PTHR43194:SF5">
    <property type="entry name" value="PIMELOYL-[ACYL-CARRIER PROTEIN] METHYL ESTER ESTERASE"/>
    <property type="match status" value="1"/>
</dbReference>
<evidence type="ECO:0000313" key="2">
    <source>
        <dbReference type="EMBL" id="NKY23606.1"/>
    </source>
</evidence>
<dbReference type="InterPro" id="IPR000073">
    <property type="entry name" value="AB_hydrolase_1"/>
</dbReference>
<dbReference type="InterPro" id="IPR050228">
    <property type="entry name" value="Carboxylesterase_BioH"/>
</dbReference>